<proteinExistence type="predicted"/>
<feature type="compositionally biased region" description="Basic and acidic residues" evidence="1">
    <location>
        <begin position="274"/>
        <end position="287"/>
    </location>
</feature>
<evidence type="ECO:0000313" key="2">
    <source>
        <dbReference type="Proteomes" id="UP000038045"/>
    </source>
</evidence>
<organism evidence="2 3">
    <name type="scientific">Parastrongyloides trichosuri</name>
    <name type="common">Possum-specific nematode worm</name>
    <dbReference type="NCBI Taxonomy" id="131310"/>
    <lineage>
        <taxon>Eukaryota</taxon>
        <taxon>Metazoa</taxon>
        <taxon>Ecdysozoa</taxon>
        <taxon>Nematoda</taxon>
        <taxon>Chromadorea</taxon>
        <taxon>Rhabditida</taxon>
        <taxon>Tylenchina</taxon>
        <taxon>Panagrolaimomorpha</taxon>
        <taxon>Strongyloidoidea</taxon>
        <taxon>Strongyloididae</taxon>
        <taxon>Parastrongyloides</taxon>
    </lineage>
</organism>
<feature type="compositionally biased region" description="Basic residues" evidence="1">
    <location>
        <begin position="1"/>
        <end position="11"/>
    </location>
</feature>
<protein>
    <submittedName>
        <fullName evidence="3">Translation initiation factor IF-2</fullName>
    </submittedName>
</protein>
<keyword evidence="2" id="KW-1185">Reference proteome</keyword>
<dbReference type="AlphaFoldDB" id="A0A0N4Z8A6"/>
<accession>A0A0N4Z8A6</accession>
<evidence type="ECO:0000313" key="3">
    <source>
        <dbReference type="WBParaSite" id="PTRK_0000350000.1"/>
    </source>
</evidence>
<dbReference type="WBParaSite" id="PTRK_0000350000.1">
    <property type="protein sequence ID" value="PTRK_0000350000.1"/>
    <property type="gene ID" value="PTRK_0000350000"/>
</dbReference>
<feature type="region of interest" description="Disordered" evidence="1">
    <location>
        <begin position="1"/>
        <end position="421"/>
    </location>
</feature>
<feature type="compositionally biased region" description="Basic residues" evidence="1">
    <location>
        <begin position="150"/>
        <end position="163"/>
    </location>
</feature>
<feature type="compositionally biased region" description="Basic residues" evidence="1">
    <location>
        <begin position="186"/>
        <end position="213"/>
    </location>
</feature>
<feature type="compositionally biased region" description="Basic residues" evidence="1">
    <location>
        <begin position="288"/>
        <end position="304"/>
    </location>
</feature>
<feature type="compositionally biased region" description="Basic residues" evidence="1">
    <location>
        <begin position="44"/>
        <end position="54"/>
    </location>
</feature>
<feature type="compositionally biased region" description="Basic residues" evidence="1">
    <location>
        <begin position="221"/>
        <end position="234"/>
    </location>
</feature>
<evidence type="ECO:0000256" key="1">
    <source>
        <dbReference type="SAM" id="MobiDB-lite"/>
    </source>
</evidence>
<sequence length="421" mass="46524">MDPGRLRRLGRGRTLDRRKLAGDFRPQPEQVDARPVGRRDPPRRPRQGLRRRARPAAAGRADQPPRHPGHRTAGERADPGPFRPAGGQPRPRLPEPRHRHRSLAGRPQGPHPEQGLRRIRRLGRQGHGRRGRVPAPPDQAHRGRDLHLLPLHHRPAHPQRGPRPRPATDASGPGRTGQGSAARTEPRRRFRRRLGQAGRRHQGRQQGVRRPRHLPQPDHPHHPRRPSGHRRSQRRGQDHPGQGAAGRTGPGRRHGPHGRQSGAPLPRPVARGAEVGHDPVGRPDAGRRRQHPGARPLHARRRLRQGLPVPGGPAEAAHLHPVGRRAQPPAAGPRPGPAGQPAGAGRADQRPRHGHAGEAGGTAGILRRHPDPGVARSRFRRPSGHLDHRPERSRRRGRDPRRLAGLPAPEPRLPRPASDPR</sequence>
<feature type="compositionally biased region" description="Basic and acidic residues" evidence="1">
    <location>
        <begin position="13"/>
        <end position="22"/>
    </location>
</feature>
<reference evidence="3" key="1">
    <citation type="submission" date="2017-02" db="UniProtKB">
        <authorList>
            <consortium name="WormBaseParasite"/>
        </authorList>
    </citation>
    <scope>IDENTIFICATION</scope>
</reference>
<name>A0A0N4Z8A6_PARTI</name>
<feature type="compositionally biased region" description="Basic residues" evidence="1">
    <location>
        <begin position="117"/>
        <end position="132"/>
    </location>
</feature>
<feature type="compositionally biased region" description="Basic and acidic residues" evidence="1">
    <location>
        <begin position="31"/>
        <end position="43"/>
    </location>
</feature>
<dbReference type="Proteomes" id="UP000038045">
    <property type="component" value="Unplaced"/>
</dbReference>